<accession>A0AAV9X971</accession>
<sequence>MAPNLHVAVLPLELHLEILSLLTINEQIQAEIAWYYWQDILLTNGYLKKSRYTSNPKEGVEHLHILLNAASGLICDGTNGIVQNYTIARENKSPLKAPRSISRIYALNGAKNSTPQYNIFESSILDETVLSPDCHFDDIMFRYRVSVEGFGDCIYWGAEKLVASDTTIRRFVEDVARDVEGVLTSTSVTLWLSGRNLPQYTPGMKYSLDFGSHIPFGASHWGPMIFIRIHPNLRRGP</sequence>
<organism evidence="1 2">
    <name type="scientific">Orbilia ellipsospora</name>
    <dbReference type="NCBI Taxonomy" id="2528407"/>
    <lineage>
        <taxon>Eukaryota</taxon>
        <taxon>Fungi</taxon>
        <taxon>Dikarya</taxon>
        <taxon>Ascomycota</taxon>
        <taxon>Pezizomycotina</taxon>
        <taxon>Orbiliomycetes</taxon>
        <taxon>Orbiliales</taxon>
        <taxon>Orbiliaceae</taxon>
        <taxon>Orbilia</taxon>
    </lineage>
</organism>
<dbReference type="Proteomes" id="UP001365542">
    <property type="component" value="Unassembled WGS sequence"/>
</dbReference>
<keyword evidence="2" id="KW-1185">Reference proteome</keyword>
<evidence type="ECO:0008006" key="3">
    <source>
        <dbReference type="Google" id="ProtNLM"/>
    </source>
</evidence>
<dbReference type="EMBL" id="JAVHJO010000007">
    <property type="protein sequence ID" value="KAK6538501.1"/>
    <property type="molecule type" value="Genomic_DNA"/>
</dbReference>
<reference evidence="1 2" key="1">
    <citation type="submission" date="2019-10" db="EMBL/GenBank/DDBJ databases">
        <authorList>
            <person name="Palmer J.M."/>
        </authorList>
    </citation>
    <scope>NUCLEOTIDE SEQUENCE [LARGE SCALE GENOMIC DNA]</scope>
    <source>
        <strain evidence="1 2">TWF694</strain>
    </source>
</reference>
<protein>
    <recommendedName>
        <fullName evidence="3">F-box domain-containing protein</fullName>
    </recommendedName>
</protein>
<dbReference type="AlphaFoldDB" id="A0AAV9X971"/>
<evidence type="ECO:0000313" key="1">
    <source>
        <dbReference type="EMBL" id="KAK6538501.1"/>
    </source>
</evidence>
<gene>
    <name evidence="1" type="ORF">TWF694_010083</name>
</gene>
<evidence type="ECO:0000313" key="2">
    <source>
        <dbReference type="Proteomes" id="UP001365542"/>
    </source>
</evidence>
<comment type="caution">
    <text evidence="1">The sequence shown here is derived from an EMBL/GenBank/DDBJ whole genome shotgun (WGS) entry which is preliminary data.</text>
</comment>
<proteinExistence type="predicted"/>
<name>A0AAV9X971_9PEZI</name>